<feature type="compositionally biased region" description="Polar residues" evidence="1">
    <location>
        <begin position="46"/>
        <end position="57"/>
    </location>
</feature>
<dbReference type="EnsemblMetazoa" id="PPA34604.1">
    <property type="protein sequence ID" value="PPA34604.1"/>
    <property type="gene ID" value="WBGene00272973"/>
</dbReference>
<gene>
    <name evidence="3" type="primary">WBGene00272973</name>
</gene>
<evidence type="ECO:0000313" key="3">
    <source>
        <dbReference type="EnsemblMetazoa" id="PPA34604.1"/>
    </source>
</evidence>
<sequence>MVIHLLLFILLLLCCDDRIGTVIGNPACPNGFCGQRFSYQSSIMPSFSHSYSRNSLTSEERWKRE</sequence>
<proteinExistence type="predicted"/>
<evidence type="ECO:0000256" key="2">
    <source>
        <dbReference type="SAM" id="SignalP"/>
    </source>
</evidence>
<reference evidence="4" key="1">
    <citation type="journal article" date="2008" name="Nat. Genet.">
        <title>The Pristionchus pacificus genome provides a unique perspective on nematode lifestyle and parasitism.</title>
        <authorList>
            <person name="Dieterich C."/>
            <person name="Clifton S.W."/>
            <person name="Schuster L.N."/>
            <person name="Chinwalla A."/>
            <person name="Delehaunty K."/>
            <person name="Dinkelacker I."/>
            <person name="Fulton L."/>
            <person name="Fulton R."/>
            <person name="Godfrey J."/>
            <person name="Minx P."/>
            <person name="Mitreva M."/>
            <person name="Roeseler W."/>
            <person name="Tian H."/>
            <person name="Witte H."/>
            <person name="Yang S.P."/>
            <person name="Wilson R.K."/>
            <person name="Sommer R.J."/>
        </authorList>
    </citation>
    <scope>NUCLEOTIDE SEQUENCE [LARGE SCALE GENOMIC DNA]</scope>
    <source>
        <strain evidence="4">PS312</strain>
    </source>
</reference>
<accession>A0A8R1YST5</accession>
<reference evidence="3" key="2">
    <citation type="submission" date="2022-06" db="UniProtKB">
        <authorList>
            <consortium name="EnsemblMetazoa"/>
        </authorList>
    </citation>
    <scope>IDENTIFICATION</scope>
    <source>
        <strain evidence="3">PS312</strain>
    </source>
</reference>
<keyword evidence="4" id="KW-1185">Reference proteome</keyword>
<accession>A0A2A6C5F2</accession>
<dbReference type="AlphaFoldDB" id="A0A2A6C5F2"/>
<organism evidence="3 4">
    <name type="scientific">Pristionchus pacificus</name>
    <name type="common">Parasitic nematode worm</name>
    <dbReference type="NCBI Taxonomy" id="54126"/>
    <lineage>
        <taxon>Eukaryota</taxon>
        <taxon>Metazoa</taxon>
        <taxon>Ecdysozoa</taxon>
        <taxon>Nematoda</taxon>
        <taxon>Chromadorea</taxon>
        <taxon>Rhabditida</taxon>
        <taxon>Rhabditina</taxon>
        <taxon>Diplogasteromorpha</taxon>
        <taxon>Diplogasteroidea</taxon>
        <taxon>Neodiplogasteridae</taxon>
        <taxon>Pristionchus</taxon>
    </lineage>
</organism>
<evidence type="ECO:0000313" key="4">
    <source>
        <dbReference type="Proteomes" id="UP000005239"/>
    </source>
</evidence>
<evidence type="ECO:0000256" key="1">
    <source>
        <dbReference type="SAM" id="MobiDB-lite"/>
    </source>
</evidence>
<protein>
    <submittedName>
        <fullName evidence="3">Uncharacterized protein</fullName>
    </submittedName>
</protein>
<feature type="chain" id="PRO_5043803221" evidence="2">
    <location>
        <begin position="21"/>
        <end position="65"/>
    </location>
</feature>
<feature type="signal peptide" evidence="2">
    <location>
        <begin position="1"/>
        <end position="20"/>
    </location>
</feature>
<dbReference type="Proteomes" id="UP000005239">
    <property type="component" value="Unassembled WGS sequence"/>
</dbReference>
<name>A0A2A6C5F2_PRIPA</name>
<feature type="region of interest" description="Disordered" evidence="1">
    <location>
        <begin position="46"/>
        <end position="65"/>
    </location>
</feature>
<keyword evidence="2" id="KW-0732">Signal</keyword>